<evidence type="ECO:0000256" key="1">
    <source>
        <dbReference type="SAM" id="MobiDB-lite"/>
    </source>
</evidence>
<accession>A0A6J4I6K3</accession>
<sequence length="70" mass="7595">RLGVLDAADGGARGARPHPRPLGRAGLGDVLPGLPDQRRVRRRGWPAGQLRARLHHLHVRHRAGGRPALL</sequence>
<name>A0A6J4I6K3_9ACTN</name>
<protein>
    <submittedName>
        <fullName evidence="2">Putative esterase</fullName>
    </submittedName>
</protein>
<feature type="region of interest" description="Disordered" evidence="1">
    <location>
        <begin position="1"/>
        <end position="40"/>
    </location>
</feature>
<organism evidence="2">
    <name type="scientific">uncultured Blastococcus sp</name>
    <dbReference type="NCBI Taxonomy" id="217144"/>
    <lineage>
        <taxon>Bacteria</taxon>
        <taxon>Bacillati</taxon>
        <taxon>Actinomycetota</taxon>
        <taxon>Actinomycetes</taxon>
        <taxon>Geodermatophilales</taxon>
        <taxon>Geodermatophilaceae</taxon>
        <taxon>Blastococcus</taxon>
        <taxon>environmental samples</taxon>
    </lineage>
</organism>
<feature type="compositionally biased region" description="Low complexity" evidence="1">
    <location>
        <begin position="1"/>
        <end position="10"/>
    </location>
</feature>
<dbReference type="EMBL" id="CADCTI010000147">
    <property type="protein sequence ID" value="CAA9243366.1"/>
    <property type="molecule type" value="Genomic_DNA"/>
</dbReference>
<reference evidence="2" key="1">
    <citation type="submission" date="2020-02" db="EMBL/GenBank/DDBJ databases">
        <authorList>
            <person name="Meier V. D."/>
        </authorList>
    </citation>
    <scope>NUCLEOTIDE SEQUENCE</scope>
    <source>
        <strain evidence="2">AVDCRST_MAG57</strain>
    </source>
</reference>
<gene>
    <name evidence="2" type="ORF">AVDCRST_MAG57-1613</name>
</gene>
<dbReference type="AlphaFoldDB" id="A0A6J4I6K3"/>
<proteinExistence type="predicted"/>
<evidence type="ECO:0000313" key="2">
    <source>
        <dbReference type="EMBL" id="CAA9243366.1"/>
    </source>
</evidence>
<feature type="non-terminal residue" evidence="2">
    <location>
        <position position="70"/>
    </location>
</feature>
<feature type="non-terminal residue" evidence="2">
    <location>
        <position position="1"/>
    </location>
</feature>